<dbReference type="Proteomes" id="UP001165063">
    <property type="component" value="Unassembled WGS sequence"/>
</dbReference>
<dbReference type="Pfam" id="PF12757">
    <property type="entry name" value="Eisosome1"/>
    <property type="match status" value="1"/>
</dbReference>
<accession>A0A9W7DC84</accession>
<feature type="region of interest" description="Disordered" evidence="3">
    <location>
        <begin position="651"/>
        <end position="684"/>
    </location>
</feature>
<keyword evidence="2" id="KW-0175">Coiled coil</keyword>
<feature type="compositionally biased region" description="Polar residues" evidence="3">
    <location>
        <begin position="900"/>
        <end position="911"/>
    </location>
</feature>
<evidence type="ECO:0000313" key="5">
    <source>
        <dbReference type="Proteomes" id="UP001165063"/>
    </source>
</evidence>
<dbReference type="PANTHER" id="PTHR28298:SF1">
    <property type="entry name" value="EISOSOME PROTEIN 1"/>
    <property type="match status" value="1"/>
</dbReference>
<feature type="compositionally biased region" description="Basic and acidic residues" evidence="3">
    <location>
        <begin position="651"/>
        <end position="662"/>
    </location>
</feature>
<feature type="region of interest" description="Disordered" evidence="3">
    <location>
        <begin position="1"/>
        <end position="21"/>
    </location>
</feature>
<dbReference type="GO" id="GO:0070941">
    <property type="term" value="P:eisosome assembly"/>
    <property type="evidence" value="ECO:0007669"/>
    <property type="project" value="TreeGrafter"/>
</dbReference>
<evidence type="ECO:0000256" key="3">
    <source>
        <dbReference type="SAM" id="MobiDB-lite"/>
    </source>
</evidence>
<feature type="compositionally biased region" description="Low complexity" evidence="3">
    <location>
        <begin position="918"/>
        <end position="927"/>
    </location>
</feature>
<comment type="similarity">
    <text evidence="1">Belongs to the EIS1 family.</text>
</comment>
<protein>
    <submittedName>
        <fullName evidence="4">Unnamed protein product</fullName>
    </submittedName>
</protein>
<feature type="compositionally biased region" description="Basic and acidic residues" evidence="3">
    <location>
        <begin position="671"/>
        <end position="684"/>
    </location>
</feature>
<evidence type="ECO:0000256" key="2">
    <source>
        <dbReference type="SAM" id="Coils"/>
    </source>
</evidence>
<feature type="coiled-coil region" evidence="2">
    <location>
        <begin position="450"/>
        <end position="480"/>
    </location>
</feature>
<dbReference type="OrthoDB" id="4070583at2759"/>
<feature type="region of interest" description="Disordered" evidence="3">
    <location>
        <begin position="764"/>
        <end position="927"/>
    </location>
</feature>
<evidence type="ECO:0000256" key="1">
    <source>
        <dbReference type="ARBA" id="ARBA00008528"/>
    </source>
</evidence>
<feature type="coiled-coil region" evidence="2">
    <location>
        <begin position="522"/>
        <end position="582"/>
    </location>
</feature>
<dbReference type="EMBL" id="BSXU01000108">
    <property type="protein sequence ID" value="GMG19345.1"/>
    <property type="molecule type" value="Genomic_DNA"/>
</dbReference>
<dbReference type="AlphaFoldDB" id="A0A9W7DC84"/>
<organism evidence="4 5">
    <name type="scientific">Ambrosiozyma monospora</name>
    <name type="common">Yeast</name>
    <name type="synonym">Endomycopsis monosporus</name>
    <dbReference type="NCBI Taxonomy" id="43982"/>
    <lineage>
        <taxon>Eukaryota</taxon>
        <taxon>Fungi</taxon>
        <taxon>Dikarya</taxon>
        <taxon>Ascomycota</taxon>
        <taxon>Saccharomycotina</taxon>
        <taxon>Pichiomycetes</taxon>
        <taxon>Pichiales</taxon>
        <taxon>Pichiaceae</taxon>
        <taxon>Ambrosiozyma</taxon>
    </lineage>
</organism>
<dbReference type="PANTHER" id="PTHR28298">
    <property type="entry name" value="EISOSOME PROTEIN 1"/>
    <property type="match status" value="1"/>
</dbReference>
<gene>
    <name evidence="4" type="ORF">Amon01_000039700</name>
</gene>
<comment type="caution">
    <text evidence="4">The sequence shown here is derived from an EMBL/GenBank/DDBJ whole genome shotgun (WGS) entry which is preliminary data.</text>
</comment>
<sequence length="927" mass="102301">MSYQEPAHSITSRSIRQSVYQTNGRPLSEEAIYKAKLKYGVYKNPAKVNLGVDASASDTAALLASASDLSIHPYKRELSSEAATAALIAKTDSAPKAWKRESFAPEAEYAAISAKSQKYPFYDAASDSVDLEESQHAANSSLRKGDGSNSIAKSALQDLYDFDDIRSGKATLSNFDLSSTSSTRISKPTGARIGLSTSNNAYEGSRQINIANITKTATNSATKTMTMRTDPDKNYRSGLVTANAYNAANGQVNIANITKTANSSASRSMSMRTDPDKNYRSGLVTANAFNAANGQVNISKITSAAEQSAQKSITSRLSRPNNFYGIPTASDSVNNDSYASVGALASQKFDPKLDRAAEERATLARNSLVENKVLLKAVQNANKTLDRLDTKISSETLFSNREMNIKAIQIAQANLARRRADDGKIDVGSGMKMSADEIHRMAEALVKPVLADLNAKVALQQQSNKEKKRQQDELKQKRIQYFADKKAAKVALKEKRESEKVARRLKLQEDQDALKQQQMEMSEAYDSKLADKEEEYKKQIEEEEKAKHEVDTERDAKLQIIREEKEAEDAERKAEIDAIKKEKDEEVAPTLAKLEHETGILNELTEERIANEKYYNEQKARAEVAEADFDETVAKLEEIERQLQETEKLLAEATTESERETAEAQIIQSKNDLEQEEKEREHDEFLATREKLEAEIAAKDKQRLTLLEELTGIKQDHLNETKQINDTLPDHLRKDISDTISLERPFDPSRFAVDDSSILKPDEVFSEPETEAEVAELEPELKEPDVAPVVTVTPVADSVLAKEETGSEVLSSEVPKRRQSTTSKYLKKLSGGNKSSPTSPKEESDPSKPGFGKKFIKFMTTEPPKKKKQSKSTPVAPSSNTLAPPQGKTATGDEPIGSELKNTFSGFSQGSDIHEEPTTAAPTTEKA</sequence>
<evidence type="ECO:0000313" key="4">
    <source>
        <dbReference type="EMBL" id="GMG19345.1"/>
    </source>
</evidence>
<keyword evidence="5" id="KW-1185">Reference proteome</keyword>
<proteinExistence type="inferred from homology"/>
<feature type="compositionally biased region" description="Acidic residues" evidence="3">
    <location>
        <begin position="764"/>
        <end position="778"/>
    </location>
</feature>
<name>A0A9W7DC84_AMBMO</name>
<feature type="compositionally biased region" description="Low complexity" evidence="3">
    <location>
        <begin position="786"/>
        <end position="797"/>
    </location>
</feature>
<reference evidence="4" key="1">
    <citation type="submission" date="2023-04" db="EMBL/GenBank/DDBJ databases">
        <title>Ambrosiozyma monospora NBRC 1965.</title>
        <authorList>
            <person name="Ichikawa N."/>
            <person name="Sato H."/>
            <person name="Tonouchi N."/>
        </authorList>
    </citation>
    <scope>NUCLEOTIDE SEQUENCE</scope>
    <source>
        <strain evidence="4">NBRC 1965</strain>
    </source>
</reference>
<dbReference type="InterPro" id="IPR024527">
    <property type="entry name" value="Eisosome1"/>
</dbReference>